<dbReference type="PANTHER" id="PTHR10027">
    <property type="entry name" value="CALCIUM-ACTIVATED POTASSIUM CHANNEL ALPHA CHAIN"/>
    <property type="match status" value="1"/>
</dbReference>
<dbReference type="Gene3D" id="3.40.50.720">
    <property type="entry name" value="NAD(P)-binding Rossmann-like Domain"/>
    <property type="match status" value="1"/>
</dbReference>
<evidence type="ECO:0000256" key="6">
    <source>
        <dbReference type="ARBA" id="ARBA00022882"/>
    </source>
</evidence>
<evidence type="ECO:0000256" key="5">
    <source>
        <dbReference type="ARBA" id="ARBA00022826"/>
    </source>
</evidence>
<dbReference type="Proteomes" id="UP001159405">
    <property type="component" value="Unassembled WGS sequence"/>
</dbReference>
<feature type="domain" description="RCK N-terminal" evidence="13">
    <location>
        <begin position="335"/>
        <end position="478"/>
    </location>
</feature>
<evidence type="ECO:0000256" key="9">
    <source>
        <dbReference type="ARBA" id="ARBA00023065"/>
    </source>
</evidence>
<feature type="transmembrane region" description="Helical" evidence="12">
    <location>
        <begin position="27"/>
        <end position="52"/>
    </location>
</feature>
<evidence type="ECO:0000313" key="15">
    <source>
        <dbReference type="Proteomes" id="UP001159405"/>
    </source>
</evidence>
<accession>A0ABN8NUX4</accession>
<feature type="transmembrane region" description="Helical" evidence="12">
    <location>
        <begin position="108"/>
        <end position="126"/>
    </location>
</feature>
<feature type="transmembrane region" description="Helical" evidence="12">
    <location>
        <begin position="146"/>
        <end position="164"/>
    </location>
</feature>
<comment type="caution">
    <text evidence="14">The sequence shown here is derived from an EMBL/GenBank/DDBJ whole genome shotgun (WGS) entry which is preliminary data.</text>
</comment>
<dbReference type="Pfam" id="PF00520">
    <property type="entry name" value="Ion_trans"/>
    <property type="match status" value="1"/>
</dbReference>
<organism evidence="14 15">
    <name type="scientific">Porites lobata</name>
    <dbReference type="NCBI Taxonomy" id="104759"/>
    <lineage>
        <taxon>Eukaryota</taxon>
        <taxon>Metazoa</taxon>
        <taxon>Cnidaria</taxon>
        <taxon>Anthozoa</taxon>
        <taxon>Hexacorallia</taxon>
        <taxon>Scleractinia</taxon>
        <taxon>Fungiina</taxon>
        <taxon>Poritidae</taxon>
        <taxon>Porites</taxon>
    </lineage>
</organism>
<dbReference type="InterPro" id="IPR003929">
    <property type="entry name" value="K_chnl_BK_asu"/>
</dbReference>
<gene>
    <name evidence="14" type="ORF">PLOB_00029840</name>
</gene>
<evidence type="ECO:0000256" key="11">
    <source>
        <dbReference type="ARBA" id="ARBA00023303"/>
    </source>
</evidence>
<feature type="transmembrane region" description="Helical" evidence="12">
    <location>
        <begin position="270"/>
        <end position="289"/>
    </location>
</feature>
<dbReference type="InterPro" id="IPR003148">
    <property type="entry name" value="RCK_N"/>
</dbReference>
<evidence type="ECO:0000256" key="2">
    <source>
        <dbReference type="ARBA" id="ARBA00022448"/>
    </source>
</evidence>
<evidence type="ECO:0000256" key="8">
    <source>
        <dbReference type="ARBA" id="ARBA00022989"/>
    </source>
</evidence>
<dbReference type="InterPro" id="IPR047871">
    <property type="entry name" value="K_chnl_Slo-like"/>
</dbReference>
<feature type="domain" description="RCK N-terminal" evidence="13">
    <location>
        <begin position="750"/>
        <end position="905"/>
    </location>
</feature>
<protein>
    <recommendedName>
        <fullName evidence="13">RCK N-terminal domain-containing protein</fullName>
    </recommendedName>
</protein>
<dbReference type="PROSITE" id="PS51201">
    <property type="entry name" value="RCK_N"/>
    <property type="match status" value="2"/>
</dbReference>
<keyword evidence="7" id="KW-0630">Potassium</keyword>
<keyword evidence="2" id="KW-0813">Transport</keyword>
<keyword evidence="8 12" id="KW-1133">Transmembrane helix</keyword>
<keyword evidence="11" id="KW-0407">Ion channel</keyword>
<name>A0ABN8NUX4_9CNID</name>
<sequence length="1093" mass="123276">MTDKTCTRAELSVHCDKNCLVAAEDRIWYYFLATSAAIFFGGLVSILISRIIRRICDSKRSKLNPTKKDGNKKINGLSRPDVSKRGIYVWLKEQAATLITAQTFKGRCLVVLHFLLSISYVILYIVESSFPVEHCLDMANQRLWLFDIAFNLFFLFYFFLRFLAANDKLMLWVEMLSLVDFLTIPDVFLSIAFQQNWLGLRFLRALQFTSLADILQYMGIIHSSGTVSLTVMVGRLCALLFTSGGILHLVENSGDPLSFSNGQSLNYFDCLYTLVVTMSTVGFGDISAVTYFGRTFMMLFISIGLGMFATYIPAILEYLSSHTIYHGSYKLPDGRKHIILCGYITKQSVETFLRDFLHKDRSNTSINAVIMGNFLPDAELESLFKKHFVSVSFFKGTVLNGDDCQRVKMNLADCCIVLCNKECIDPGEEDAENIMRVVAIKNYYPEIRIIIQLLQYMNKSYLLNIPSWNPKCGDDVVCVSELKLGFMAQSCLSPGFSTLLANIFSMRSSDTETRKDSADIWKTFYIEGANLEMYTETLSNSFKGMNFQQVAEICFEKLGLLLIAIETIKPDGEKIFTINPRDKIIEQRTRGYFIAGSSPEVKRAYHYCVTCHENVVSPELVKECECFKALHSDDLMNLAPHLGYNYDSSMNSMHLRFSPKDRFRNGTAPSCGVKTVSAKATFPLLQKSSGESKVGTYKVLNKLKALKEQQSQGNELKPCFDISGTFYWCEPTRFEDRLLNREEAMKIVFSHHILVCLFNDKDSPLLGLRPLVIPLRASNLLQSELKKIVFLGNKDYMEREWHQLCNFDDVYVLPGSPFCRADLRAVNANLADMVVFLSPSTASKADDPKLADKESVLASLNLKAMSFDDAVGMLSESTRNAFAGLDFGVTPQVERRGSAYGCNIPIITEVAFDQNVQYLDVDDEDDEDQDLYMTQPFACGTAFTVSMLDSLMSATYFNPDILTLVRHLVTGGVSQFLEEHIAEGDELKGGLDAEQTADTRSRCKIIQMSLFDGPLSQYGDGGKYGDMFLHALRTSSKICLGLYRFRDSHKVQLGIPSSKRYVICSPPYHFILQQTDLVFVLAHSDPELDKYKV</sequence>
<reference evidence="14 15" key="1">
    <citation type="submission" date="2022-05" db="EMBL/GenBank/DDBJ databases">
        <authorList>
            <consortium name="Genoscope - CEA"/>
            <person name="William W."/>
        </authorList>
    </citation>
    <scope>NUCLEOTIDE SEQUENCE [LARGE SCALE GENOMIC DNA]</scope>
</reference>
<keyword evidence="15" id="KW-1185">Reference proteome</keyword>
<dbReference type="SUPFAM" id="SSF81324">
    <property type="entry name" value="Voltage-gated potassium channels"/>
    <property type="match status" value="1"/>
</dbReference>
<keyword evidence="9" id="KW-0406">Ion transport</keyword>
<dbReference type="Pfam" id="PF21014">
    <property type="entry name" value="Slowpoke_C"/>
    <property type="match status" value="1"/>
</dbReference>
<evidence type="ECO:0000256" key="1">
    <source>
        <dbReference type="ARBA" id="ARBA00004141"/>
    </source>
</evidence>
<evidence type="ECO:0000313" key="14">
    <source>
        <dbReference type="EMBL" id="CAH3123194.1"/>
    </source>
</evidence>
<evidence type="ECO:0000259" key="13">
    <source>
        <dbReference type="PROSITE" id="PS51201"/>
    </source>
</evidence>
<evidence type="ECO:0000256" key="12">
    <source>
        <dbReference type="SAM" id="Phobius"/>
    </source>
</evidence>
<feature type="transmembrane region" description="Helical" evidence="12">
    <location>
        <begin position="227"/>
        <end position="250"/>
    </location>
</feature>
<evidence type="ECO:0000256" key="7">
    <source>
        <dbReference type="ARBA" id="ARBA00022958"/>
    </source>
</evidence>
<dbReference type="Pfam" id="PF03493">
    <property type="entry name" value="BK_channel_a"/>
    <property type="match status" value="1"/>
</dbReference>
<dbReference type="EMBL" id="CALNXK010000038">
    <property type="protein sequence ID" value="CAH3123194.1"/>
    <property type="molecule type" value="Genomic_DNA"/>
</dbReference>
<evidence type="ECO:0000256" key="3">
    <source>
        <dbReference type="ARBA" id="ARBA00022538"/>
    </source>
</evidence>
<keyword evidence="6" id="KW-0851">Voltage-gated channel</keyword>
<proteinExistence type="predicted"/>
<dbReference type="PRINTS" id="PR01449">
    <property type="entry name" value="BKCHANNELA"/>
</dbReference>
<dbReference type="Gene3D" id="1.10.287.70">
    <property type="match status" value="1"/>
</dbReference>
<keyword evidence="10 12" id="KW-0472">Membrane</keyword>
<comment type="subcellular location">
    <subcellularLocation>
        <location evidence="1">Membrane</location>
        <topology evidence="1">Multi-pass membrane protein</topology>
    </subcellularLocation>
</comment>
<dbReference type="InterPro" id="IPR048735">
    <property type="entry name" value="Slowpoke-like_C"/>
</dbReference>
<dbReference type="InterPro" id="IPR005821">
    <property type="entry name" value="Ion_trans_dom"/>
</dbReference>
<keyword evidence="4 12" id="KW-0812">Transmembrane</keyword>
<keyword evidence="5" id="KW-0631">Potassium channel</keyword>
<feature type="transmembrane region" description="Helical" evidence="12">
    <location>
        <begin position="296"/>
        <end position="316"/>
    </location>
</feature>
<dbReference type="PANTHER" id="PTHR10027:SF33">
    <property type="entry name" value="CALCIUM-ACTIVATED POTASSIUM CHANNEL SUBUNIT ALPHA-1-RELATED"/>
    <property type="match status" value="1"/>
</dbReference>
<evidence type="ECO:0000256" key="4">
    <source>
        <dbReference type="ARBA" id="ARBA00022692"/>
    </source>
</evidence>
<evidence type="ECO:0000256" key="10">
    <source>
        <dbReference type="ARBA" id="ARBA00023136"/>
    </source>
</evidence>
<dbReference type="Pfam" id="PF22614">
    <property type="entry name" value="Slo-like_RCK"/>
    <property type="match status" value="2"/>
</dbReference>
<keyword evidence="3" id="KW-0633">Potassium transport</keyword>